<dbReference type="OrthoDB" id="10361385at2759"/>
<dbReference type="EMBL" id="JACBPP010000001">
    <property type="protein sequence ID" value="KAF8004839.1"/>
    <property type="molecule type" value="Genomic_DNA"/>
</dbReference>
<protein>
    <submittedName>
        <fullName evidence="1">Uncharacterized protein</fullName>
    </submittedName>
</protein>
<name>A0A8H7GW51_9ASCO</name>
<organism evidence="1 2">
    <name type="scientific">Metschnikowia pulcherrima</name>
    <dbReference type="NCBI Taxonomy" id="27326"/>
    <lineage>
        <taxon>Eukaryota</taxon>
        <taxon>Fungi</taxon>
        <taxon>Dikarya</taxon>
        <taxon>Ascomycota</taxon>
        <taxon>Saccharomycotina</taxon>
        <taxon>Pichiomycetes</taxon>
        <taxon>Metschnikowiaceae</taxon>
        <taxon>Metschnikowia</taxon>
    </lineage>
</organism>
<evidence type="ECO:0000313" key="2">
    <source>
        <dbReference type="Proteomes" id="UP000649328"/>
    </source>
</evidence>
<dbReference type="AlphaFoldDB" id="A0A8H7GW51"/>
<keyword evidence="2" id="KW-1185">Reference proteome</keyword>
<accession>A0A8H7GW51</accession>
<dbReference type="Proteomes" id="UP000649328">
    <property type="component" value="Unassembled WGS sequence"/>
</dbReference>
<comment type="caution">
    <text evidence="1">The sequence shown here is derived from an EMBL/GenBank/DDBJ whole genome shotgun (WGS) entry which is preliminary data.</text>
</comment>
<gene>
    <name evidence="1" type="ORF">HF325_000296</name>
</gene>
<reference evidence="1" key="1">
    <citation type="submission" date="2020-10" db="EMBL/GenBank/DDBJ databases">
        <title>The Whole-Genome Sequence of Metschnikowia persimmonesis, a Novel Endophytic Yeast Species Isolated from Medicinal Plant Diospyros kaki Thumb.</title>
        <authorList>
            <person name="Rahmat E."/>
            <person name="Kang Y."/>
        </authorList>
    </citation>
    <scope>NUCLEOTIDE SEQUENCE</scope>
    <source>
        <strain evidence="1">KIOM G15050</strain>
    </source>
</reference>
<proteinExistence type="predicted"/>
<sequence>MHFRKLFRVCQLIQTTRIFVGLQPISFGVMELPAESRLQKIRKWFMHDTLPPSSRSSDAYIKKWLQNLHRARGPANSNAGSDSACITNLEELISSAVSNEPQECPQDSSSDDDEFLAIYATDVAYYMHNRTHLAISGTFSKQPFAGFPVSKEHTTESGIPHAAMVSKAYSAFDCMAEHVPAPHFDFQWRQRFPRPRRSYSAPCGEIFVLEQEDQESDLDLADWLAESHYNETLDRPSEDYFLDTADTGNSFNEWIRIKKQPRLIFLALDLSSEEDSWFSGLNKKKEIGAEDLWSLEVKKNKASIWILACCRR</sequence>
<evidence type="ECO:0000313" key="1">
    <source>
        <dbReference type="EMBL" id="KAF8004839.1"/>
    </source>
</evidence>